<protein>
    <submittedName>
        <fullName evidence="2">Uncharacterized protein</fullName>
    </submittedName>
</protein>
<feature type="non-terminal residue" evidence="2">
    <location>
        <position position="104"/>
    </location>
</feature>
<name>A0A0H5QZ52_9EUKA</name>
<reference evidence="2" key="1">
    <citation type="submission" date="2015-04" db="EMBL/GenBank/DDBJ databases">
        <title>The genome sequence of the plant pathogenic Rhizarian Plasmodiophora brassicae reveals insights in its biotrophic life cycle and the origin of chitin synthesis.</title>
        <authorList>
            <person name="Schwelm A."/>
            <person name="Fogelqvist J."/>
            <person name="Knaust A."/>
            <person name="Julke S."/>
            <person name="Lilja T."/>
            <person name="Dhandapani V."/>
            <person name="Bonilla-Rosso G."/>
            <person name="Karlsson M."/>
            <person name="Shevchenko A."/>
            <person name="Choi S.R."/>
            <person name="Kim H.G."/>
            <person name="Park J.Y."/>
            <person name="Lim Y.P."/>
            <person name="Ludwig-Muller J."/>
            <person name="Dixelius C."/>
        </authorList>
    </citation>
    <scope>NUCLEOTIDE SEQUENCE</scope>
    <source>
        <tissue evidence="2">Potato root galls</tissue>
    </source>
</reference>
<keyword evidence="1" id="KW-0812">Transmembrane</keyword>
<proteinExistence type="predicted"/>
<dbReference type="AlphaFoldDB" id="A0A0H5QZ52"/>
<dbReference type="EMBL" id="HACM01000382">
    <property type="protein sequence ID" value="CRZ00824.1"/>
    <property type="molecule type" value="Transcribed_RNA"/>
</dbReference>
<keyword evidence="1" id="KW-1133">Transmembrane helix</keyword>
<feature type="transmembrane region" description="Helical" evidence="1">
    <location>
        <begin position="50"/>
        <end position="73"/>
    </location>
</feature>
<keyword evidence="1" id="KW-0472">Membrane</keyword>
<sequence>MSCSRPGTASHNKTHFTTRILTPENIKKYLLNLLSSDIRRRKRGHHWNHGWWLLHPCKLLLIMILSQTLVFLIEEQNGENPQILRVGLGGREGCVGFRLDQTGR</sequence>
<evidence type="ECO:0000313" key="2">
    <source>
        <dbReference type="EMBL" id="CRZ00824.1"/>
    </source>
</evidence>
<organism evidence="2">
    <name type="scientific">Spongospora subterranea</name>
    <dbReference type="NCBI Taxonomy" id="70186"/>
    <lineage>
        <taxon>Eukaryota</taxon>
        <taxon>Sar</taxon>
        <taxon>Rhizaria</taxon>
        <taxon>Endomyxa</taxon>
        <taxon>Phytomyxea</taxon>
        <taxon>Plasmodiophorida</taxon>
        <taxon>Plasmodiophoridae</taxon>
        <taxon>Spongospora</taxon>
    </lineage>
</organism>
<evidence type="ECO:0000256" key="1">
    <source>
        <dbReference type="SAM" id="Phobius"/>
    </source>
</evidence>
<accession>A0A0H5QZ52</accession>